<comment type="cofactor">
    <cofactor evidence="18">
        <name>Zn(2+)</name>
        <dbReference type="ChEBI" id="CHEBI:29105"/>
    </cofactor>
    <text evidence="18">Binds 1 zinc ion per subunit.</text>
</comment>
<dbReference type="CDD" id="cd09601">
    <property type="entry name" value="M1_APN-Q_like"/>
    <property type="match status" value="1"/>
</dbReference>
<dbReference type="FunFam" id="1.10.390.10:FF:000013">
    <property type="entry name" value="Aminopeptidase N"/>
    <property type="match status" value="1"/>
</dbReference>
<keyword evidence="14" id="KW-0472">Membrane</keyword>
<evidence type="ECO:0000259" key="21">
    <source>
        <dbReference type="Pfam" id="PF01433"/>
    </source>
</evidence>
<dbReference type="GO" id="GO:0006508">
    <property type="term" value="P:proteolysis"/>
    <property type="evidence" value="ECO:0007669"/>
    <property type="project" value="UniProtKB-KW"/>
</dbReference>
<dbReference type="GO" id="GO:0005615">
    <property type="term" value="C:extracellular space"/>
    <property type="evidence" value="ECO:0007669"/>
    <property type="project" value="TreeGrafter"/>
</dbReference>
<dbReference type="Gene3D" id="1.10.390.10">
    <property type="entry name" value="Neutral Protease Domain 2"/>
    <property type="match status" value="1"/>
</dbReference>
<dbReference type="InterPro" id="IPR050344">
    <property type="entry name" value="Peptidase_M1_aminopeptidases"/>
</dbReference>
<protein>
    <submittedName>
        <fullName evidence="23">Aminopeptidase N-like</fullName>
    </submittedName>
</protein>
<evidence type="ECO:0000256" key="19">
    <source>
        <dbReference type="PIRSR" id="PIRSR634016-4"/>
    </source>
</evidence>
<organism evidence="23 24">
    <name type="scientific">Aphis craccivora</name>
    <name type="common">Cowpea aphid</name>
    <dbReference type="NCBI Taxonomy" id="307492"/>
    <lineage>
        <taxon>Eukaryota</taxon>
        <taxon>Metazoa</taxon>
        <taxon>Ecdysozoa</taxon>
        <taxon>Arthropoda</taxon>
        <taxon>Hexapoda</taxon>
        <taxon>Insecta</taxon>
        <taxon>Pterygota</taxon>
        <taxon>Neoptera</taxon>
        <taxon>Paraneoptera</taxon>
        <taxon>Hemiptera</taxon>
        <taxon>Sternorrhyncha</taxon>
        <taxon>Aphidomorpha</taxon>
        <taxon>Aphidoidea</taxon>
        <taxon>Aphididae</taxon>
        <taxon>Aphidini</taxon>
        <taxon>Aphis</taxon>
        <taxon>Aphis</taxon>
    </lineage>
</organism>
<dbReference type="InterPro" id="IPR027268">
    <property type="entry name" value="Peptidase_M4/M1_CTD_sf"/>
</dbReference>
<keyword evidence="7" id="KW-0812">Transmembrane</keyword>
<keyword evidence="5" id="KW-0336">GPI-anchor</keyword>
<dbReference type="GO" id="GO:0043171">
    <property type="term" value="P:peptide catabolic process"/>
    <property type="evidence" value="ECO:0007669"/>
    <property type="project" value="TreeGrafter"/>
</dbReference>
<keyword evidence="8 18" id="KW-0479">Metal-binding</keyword>
<dbReference type="GO" id="GO:0098552">
    <property type="term" value="C:side of membrane"/>
    <property type="evidence" value="ECO:0007669"/>
    <property type="project" value="UniProtKB-KW"/>
</dbReference>
<evidence type="ECO:0000256" key="10">
    <source>
        <dbReference type="ARBA" id="ARBA00022833"/>
    </source>
</evidence>
<dbReference type="PANTHER" id="PTHR11533">
    <property type="entry name" value="PROTEASE M1 ZINC METALLOPROTEASE"/>
    <property type="match status" value="1"/>
</dbReference>
<keyword evidence="15" id="KW-0325">Glycoprotein</keyword>
<feature type="binding site" evidence="18">
    <location>
        <position position="327"/>
    </location>
    <ligand>
        <name>Zn(2+)</name>
        <dbReference type="ChEBI" id="CHEBI:29105"/>
        <note>catalytic</note>
    </ligand>
</feature>
<sequence>MFKFVAILSAALLCALVRGQGDPVAEKMDVFRLPEKTSPLSYALRFAPNFSDWTFTGVAKIMVTVVETTKEVTLNLKNLTVTAVLVTDITDNGNRNVTIQGDPKYLTKNEQFEIEFKNNVPASRRLLLTINYKGKIRDDMTGLYKSSYTEDGETKWLVVTQFEPTYARRAFPCYDEPKYKVPFNISVVVPKDMIALSNMPILKTESGPDNNTVYFNETQPMSTYLAAIYVGKFIPDKNGSRITVYTHKEMIGQTEYIAREAPKHLEVLEKYTKIDYMLPKMDLLAIPDFSAGAMENWGINTYRESYLLVPSDSKARMKIRSSEVVQHEFTHQWFGDLVTCKWWDYLWLNEGFARYFQYFATGMVRPSWSMEELFVVEAFQSSLAYDQTPRHPITASVNTPEEIKDVFDTISYSKAASVLRMLNNWVTEDVFQLSLQDYLKKFSQNAAEPSDLFTSFDIVLYDREYDIGNGLTVNEFMSNWTLQSGYPVLNITRSAATNTFLVTQGQFYVNKTAGNINETAAWHIGLTYTTSESKNFTYTEPSVWTNKTNASTVFPAPKDIDWYIFNIQSIGKY</sequence>
<evidence type="ECO:0000256" key="15">
    <source>
        <dbReference type="ARBA" id="ARBA00023180"/>
    </source>
</evidence>
<dbReference type="SUPFAM" id="SSF55486">
    <property type="entry name" value="Metalloproteases ('zincins'), catalytic domain"/>
    <property type="match status" value="1"/>
</dbReference>
<accession>A0A6G0Y6P9</accession>
<evidence type="ECO:0000256" key="14">
    <source>
        <dbReference type="ARBA" id="ARBA00023136"/>
    </source>
</evidence>
<keyword evidence="12" id="KW-1133">Transmembrane helix</keyword>
<evidence type="ECO:0000313" key="23">
    <source>
        <dbReference type="EMBL" id="KAF0750064.1"/>
    </source>
</evidence>
<dbReference type="InterPro" id="IPR034016">
    <property type="entry name" value="M1_APN-typ"/>
</dbReference>
<evidence type="ECO:0000256" key="2">
    <source>
        <dbReference type="ARBA" id="ARBA00004609"/>
    </source>
</evidence>
<keyword evidence="4 23" id="KW-0031">Aminopeptidase</keyword>
<evidence type="ECO:0000256" key="8">
    <source>
        <dbReference type="ARBA" id="ARBA00022723"/>
    </source>
</evidence>
<dbReference type="PANTHER" id="PTHR11533:SF301">
    <property type="entry name" value="AMINOPEPTIDASE"/>
    <property type="match status" value="1"/>
</dbReference>
<evidence type="ECO:0000256" key="7">
    <source>
        <dbReference type="ARBA" id="ARBA00022692"/>
    </source>
</evidence>
<dbReference type="Gene3D" id="2.60.40.1910">
    <property type="match status" value="1"/>
</dbReference>
<dbReference type="GO" id="GO:0070006">
    <property type="term" value="F:metalloaminopeptidase activity"/>
    <property type="evidence" value="ECO:0007669"/>
    <property type="project" value="TreeGrafter"/>
</dbReference>
<evidence type="ECO:0000313" key="24">
    <source>
        <dbReference type="Proteomes" id="UP000478052"/>
    </source>
</evidence>
<keyword evidence="9" id="KW-0378">Hydrolase</keyword>
<dbReference type="InterPro" id="IPR001930">
    <property type="entry name" value="Peptidase_M1"/>
</dbReference>
<name>A0A6G0Y6P9_APHCR</name>
<evidence type="ECO:0000256" key="12">
    <source>
        <dbReference type="ARBA" id="ARBA00022989"/>
    </source>
</evidence>
<evidence type="ECO:0000256" key="20">
    <source>
        <dbReference type="SAM" id="SignalP"/>
    </source>
</evidence>
<gene>
    <name evidence="23" type="ORF">FWK35_00021659</name>
</gene>
<evidence type="ECO:0000256" key="13">
    <source>
        <dbReference type="ARBA" id="ARBA00023049"/>
    </source>
</evidence>
<feature type="chain" id="PRO_5026216749" evidence="20">
    <location>
        <begin position="22"/>
        <end position="573"/>
    </location>
</feature>
<dbReference type="AlphaFoldDB" id="A0A6G0Y6P9"/>
<keyword evidence="13" id="KW-0482">Metalloprotease</keyword>
<dbReference type="InterPro" id="IPR045357">
    <property type="entry name" value="Aminopeptidase_N-like_N"/>
</dbReference>
<evidence type="ECO:0000256" key="5">
    <source>
        <dbReference type="ARBA" id="ARBA00022622"/>
    </source>
</evidence>
<evidence type="ECO:0000256" key="6">
    <source>
        <dbReference type="ARBA" id="ARBA00022670"/>
    </source>
</evidence>
<dbReference type="InterPro" id="IPR014782">
    <property type="entry name" value="Peptidase_M1_dom"/>
</dbReference>
<feature type="signal peptide" evidence="20">
    <location>
        <begin position="1"/>
        <end position="21"/>
    </location>
</feature>
<dbReference type="GO" id="GO:0008270">
    <property type="term" value="F:zinc ion binding"/>
    <property type="evidence" value="ECO:0007669"/>
    <property type="project" value="InterPro"/>
</dbReference>
<comment type="subcellular location">
    <subcellularLocation>
        <location evidence="2">Cell membrane</location>
        <topology evidence="2">Lipid-anchor</topology>
        <topology evidence="2">GPI-anchor</topology>
    </subcellularLocation>
    <subcellularLocation>
        <location evidence="1">Membrane</location>
        <topology evidence="1">Single-pass type II membrane protein</topology>
    </subcellularLocation>
</comment>
<dbReference type="Proteomes" id="UP000478052">
    <property type="component" value="Unassembled WGS sequence"/>
</dbReference>
<dbReference type="InterPro" id="IPR042097">
    <property type="entry name" value="Aminopeptidase_N-like_N_sf"/>
</dbReference>
<keyword evidence="11" id="KW-0735">Signal-anchor</keyword>
<reference evidence="23 24" key="1">
    <citation type="submission" date="2019-08" db="EMBL/GenBank/DDBJ databases">
        <title>Whole genome of Aphis craccivora.</title>
        <authorList>
            <person name="Voronova N.V."/>
            <person name="Shulinski R.S."/>
            <person name="Bandarenka Y.V."/>
            <person name="Zhorov D.G."/>
            <person name="Warner D."/>
        </authorList>
    </citation>
    <scope>NUCLEOTIDE SEQUENCE [LARGE SCALE GENOMIC DNA]</scope>
    <source>
        <strain evidence="23">180601</strain>
        <tissue evidence="23">Whole Body</tissue>
    </source>
</reference>
<evidence type="ECO:0000256" key="4">
    <source>
        <dbReference type="ARBA" id="ARBA00022438"/>
    </source>
</evidence>
<evidence type="ECO:0000256" key="1">
    <source>
        <dbReference type="ARBA" id="ARBA00004606"/>
    </source>
</evidence>
<feature type="binding site" evidence="18">
    <location>
        <position position="350"/>
    </location>
    <ligand>
        <name>Zn(2+)</name>
        <dbReference type="ChEBI" id="CHEBI:29105"/>
        <note>catalytic</note>
    </ligand>
</feature>
<evidence type="ECO:0000256" key="17">
    <source>
        <dbReference type="PIRSR" id="PIRSR634016-1"/>
    </source>
</evidence>
<feature type="domain" description="Peptidase M1 membrane alanine aminopeptidase" evidence="21">
    <location>
        <begin position="261"/>
        <end position="480"/>
    </location>
</feature>
<keyword evidence="20" id="KW-0732">Signal</keyword>
<comment type="similarity">
    <text evidence="3">Belongs to the peptidase M1 family.</text>
</comment>
<dbReference type="Gene3D" id="2.60.40.1730">
    <property type="entry name" value="tricorn interacting facor f3 domain"/>
    <property type="match status" value="1"/>
</dbReference>
<evidence type="ECO:0000256" key="9">
    <source>
        <dbReference type="ARBA" id="ARBA00022801"/>
    </source>
</evidence>
<dbReference type="PRINTS" id="PR00756">
    <property type="entry name" value="ALADIPTASE"/>
</dbReference>
<dbReference type="GO" id="GO:0005737">
    <property type="term" value="C:cytoplasm"/>
    <property type="evidence" value="ECO:0007669"/>
    <property type="project" value="TreeGrafter"/>
</dbReference>
<evidence type="ECO:0000256" key="3">
    <source>
        <dbReference type="ARBA" id="ARBA00010136"/>
    </source>
</evidence>
<dbReference type="OrthoDB" id="6617475at2759"/>
<dbReference type="GO" id="GO:0005886">
    <property type="term" value="C:plasma membrane"/>
    <property type="evidence" value="ECO:0007669"/>
    <property type="project" value="UniProtKB-SubCell"/>
</dbReference>
<evidence type="ECO:0000256" key="16">
    <source>
        <dbReference type="ARBA" id="ARBA00023288"/>
    </source>
</evidence>
<feature type="domain" description="Aminopeptidase N-like N-terminal" evidence="22">
    <location>
        <begin position="39"/>
        <end position="225"/>
    </location>
</feature>
<evidence type="ECO:0000259" key="22">
    <source>
        <dbReference type="Pfam" id="PF17900"/>
    </source>
</evidence>
<dbReference type="FunFam" id="2.60.40.1730:FF:000012">
    <property type="entry name" value="Aminopeptidase N"/>
    <property type="match status" value="1"/>
</dbReference>
<evidence type="ECO:0000256" key="18">
    <source>
        <dbReference type="PIRSR" id="PIRSR634016-3"/>
    </source>
</evidence>
<dbReference type="EMBL" id="VUJU01005865">
    <property type="protein sequence ID" value="KAF0750064.1"/>
    <property type="molecule type" value="Genomic_DNA"/>
</dbReference>
<proteinExistence type="inferred from homology"/>
<keyword evidence="6" id="KW-0645">Protease</keyword>
<keyword evidence="10 18" id="KW-0862">Zinc</keyword>
<comment type="caution">
    <text evidence="23">The sequence shown here is derived from an EMBL/GenBank/DDBJ whole genome shotgun (WGS) entry which is preliminary data.</text>
</comment>
<evidence type="ECO:0000256" key="11">
    <source>
        <dbReference type="ARBA" id="ARBA00022968"/>
    </source>
</evidence>
<feature type="binding site" evidence="18">
    <location>
        <position position="331"/>
    </location>
    <ligand>
        <name>Zn(2+)</name>
        <dbReference type="ChEBI" id="CHEBI:29105"/>
        <note>catalytic</note>
    </ligand>
</feature>
<keyword evidence="16" id="KW-0449">Lipoprotein</keyword>
<dbReference type="SUPFAM" id="SSF63737">
    <property type="entry name" value="Leukotriene A4 hydrolase N-terminal domain"/>
    <property type="match status" value="1"/>
</dbReference>
<dbReference type="Pfam" id="PF01433">
    <property type="entry name" value="Peptidase_M1"/>
    <property type="match status" value="1"/>
</dbReference>
<dbReference type="Pfam" id="PF17900">
    <property type="entry name" value="Peptidase_M1_N"/>
    <property type="match status" value="1"/>
</dbReference>
<keyword evidence="24" id="KW-1185">Reference proteome</keyword>
<feature type="active site" description="Proton acceptor" evidence="17">
    <location>
        <position position="328"/>
    </location>
</feature>
<feature type="site" description="Transition state stabilizer" evidence="19">
    <location>
        <position position="412"/>
    </location>
</feature>
<dbReference type="GO" id="GO:0042277">
    <property type="term" value="F:peptide binding"/>
    <property type="evidence" value="ECO:0007669"/>
    <property type="project" value="TreeGrafter"/>
</dbReference>